<organism evidence="2 3">
    <name type="scientific">Asparagus officinalis</name>
    <name type="common">Garden asparagus</name>
    <dbReference type="NCBI Taxonomy" id="4686"/>
    <lineage>
        <taxon>Eukaryota</taxon>
        <taxon>Viridiplantae</taxon>
        <taxon>Streptophyta</taxon>
        <taxon>Embryophyta</taxon>
        <taxon>Tracheophyta</taxon>
        <taxon>Spermatophyta</taxon>
        <taxon>Magnoliopsida</taxon>
        <taxon>Liliopsida</taxon>
        <taxon>Asparagales</taxon>
        <taxon>Asparagaceae</taxon>
        <taxon>Asparagoideae</taxon>
        <taxon>Asparagus</taxon>
    </lineage>
</organism>
<evidence type="ECO:0000256" key="1">
    <source>
        <dbReference type="SAM" id="MobiDB-lite"/>
    </source>
</evidence>
<dbReference type="AlphaFoldDB" id="A0A5P1EDL1"/>
<evidence type="ECO:0000313" key="2">
    <source>
        <dbReference type="EMBL" id="ONK63853.1"/>
    </source>
</evidence>
<dbReference type="Proteomes" id="UP000243459">
    <property type="component" value="Chromosome 7"/>
</dbReference>
<sequence>MKPSKVLSSLLTTTLLLQSKRRHRPAPSQLAAPSRHRRAGGLWAGSTKIRIALPPSLGFGLAFALVGGWAVGQAGQPHSQMPNKQPAWALPGRDGVGCGMKLGQSPRLDAGRSPLDP</sequence>
<feature type="region of interest" description="Disordered" evidence="1">
    <location>
        <begin position="92"/>
        <end position="117"/>
    </location>
</feature>
<dbReference type="Gramene" id="ONK63853">
    <property type="protein sequence ID" value="ONK63853"/>
    <property type="gene ID" value="A4U43_C07F19610"/>
</dbReference>
<protein>
    <submittedName>
        <fullName evidence="2">Uncharacterized protein</fullName>
    </submittedName>
</protein>
<evidence type="ECO:0000313" key="3">
    <source>
        <dbReference type="Proteomes" id="UP000243459"/>
    </source>
</evidence>
<keyword evidence="3" id="KW-1185">Reference proteome</keyword>
<reference evidence="3" key="1">
    <citation type="journal article" date="2017" name="Nat. Commun.">
        <title>The asparagus genome sheds light on the origin and evolution of a young Y chromosome.</title>
        <authorList>
            <person name="Harkess A."/>
            <person name="Zhou J."/>
            <person name="Xu C."/>
            <person name="Bowers J.E."/>
            <person name="Van der Hulst R."/>
            <person name="Ayyampalayam S."/>
            <person name="Mercati F."/>
            <person name="Riccardi P."/>
            <person name="McKain M.R."/>
            <person name="Kakrana A."/>
            <person name="Tang H."/>
            <person name="Ray J."/>
            <person name="Groenendijk J."/>
            <person name="Arikit S."/>
            <person name="Mathioni S.M."/>
            <person name="Nakano M."/>
            <person name="Shan H."/>
            <person name="Telgmann-Rauber A."/>
            <person name="Kanno A."/>
            <person name="Yue Z."/>
            <person name="Chen H."/>
            <person name="Li W."/>
            <person name="Chen Y."/>
            <person name="Xu X."/>
            <person name="Zhang Y."/>
            <person name="Luo S."/>
            <person name="Chen H."/>
            <person name="Gao J."/>
            <person name="Mao Z."/>
            <person name="Pires J.C."/>
            <person name="Luo M."/>
            <person name="Kudrna D."/>
            <person name="Wing R.A."/>
            <person name="Meyers B.C."/>
            <person name="Yi K."/>
            <person name="Kong H."/>
            <person name="Lavrijsen P."/>
            <person name="Sunseri F."/>
            <person name="Falavigna A."/>
            <person name="Ye Y."/>
            <person name="Leebens-Mack J.H."/>
            <person name="Chen G."/>
        </authorList>
    </citation>
    <scope>NUCLEOTIDE SEQUENCE [LARGE SCALE GENOMIC DNA]</scope>
    <source>
        <strain evidence="3">cv. DH0086</strain>
    </source>
</reference>
<accession>A0A5P1EDL1</accession>
<gene>
    <name evidence="2" type="ORF">A4U43_C07F19610</name>
</gene>
<feature type="region of interest" description="Disordered" evidence="1">
    <location>
        <begin position="18"/>
        <end position="38"/>
    </location>
</feature>
<dbReference type="EMBL" id="CM007387">
    <property type="protein sequence ID" value="ONK63853.1"/>
    <property type="molecule type" value="Genomic_DNA"/>
</dbReference>
<proteinExistence type="predicted"/>
<name>A0A5P1EDL1_ASPOF</name>